<accession>A0A9P4IWW6</accession>
<evidence type="ECO:0000313" key="2">
    <source>
        <dbReference type="Proteomes" id="UP000799439"/>
    </source>
</evidence>
<organism evidence="1 2">
    <name type="scientific">Myriangium duriaei CBS 260.36</name>
    <dbReference type="NCBI Taxonomy" id="1168546"/>
    <lineage>
        <taxon>Eukaryota</taxon>
        <taxon>Fungi</taxon>
        <taxon>Dikarya</taxon>
        <taxon>Ascomycota</taxon>
        <taxon>Pezizomycotina</taxon>
        <taxon>Dothideomycetes</taxon>
        <taxon>Dothideomycetidae</taxon>
        <taxon>Myriangiales</taxon>
        <taxon>Myriangiaceae</taxon>
        <taxon>Myriangium</taxon>
    </lineage>
</organism>
<gene>
    <name evidence="1" type="ORF">K461DRAFT_323536</name>
</gene>
<protein>
    <submittedName>
        <fullName evidence="1">Uncharacterized protein</fullName>
    </submittedName>
</protein>
<dbReference type="AlphaFoldDB" id="A0A9P4IWW6"/>
<comment type="caution">
    <text evidence="1">The sequence shown here is derived from an EMBL/GenBank/DDBJ whole genome shotgun (WGS) entry which is preliminary data.</text>
</comment>
<reference evidence="1" key="1">
    <citation type="journal article" date="2020" name="Stud. Mycol.">
        <title>101 Dothideomycetes genomes: a test case for predicting lifestyles and emergence of pathogens.</title>
        <authorList>
            <person name="Haridas S."/>
            <person name="Albert R."/>
            <person name="Binder M."/>
            <person name="Bloem J."/>
            <person name="Labutti K."/>
            <person name="Salamov A."/>
            <person name="Andreopoulos B."/>
            <person name="Baker S."/>
            <person name="Barry K."/>
            <person name="Bills G."/>
            <person name="Bluhm B."/>
            <person name="Cannon C."/>
            <person name="Castanera R."/>
            <person name="Culley D."/>
            <person name="Daum C."/>
            <person name="Ezra D."/>
            <person name="Gonzalez J."/>
            <person name="Henrissat B."/>
            <person name="Kuo A."/>
            <person name="Liang C."/>
            <person name="Lipzen A."/>
            <person name="Lutzoni F."/>
            <person name="Magnuson J."/>
            <person name="Mondo S."/>
            <person name="Nolan M."/>
            <person name="Ohm R."/>
            <person name="Pangilinan J."/>
            <person name="Park H.-J."/>
            <person name="Ramirez L."/>
            <person name="Alfaro M."/>
            <person name="Sun H."/>
            <person name="Tritt A."/>
            <person name="Yoshinaga Y."/>
            <person name="Zwiers L.-H."/>
            <person name="Turgeon B."/>
            <person name="Goodwin S."/>
            <person name="Spatafora J."/>
            <person name="Crous P."/>
            <person name="Grigoriev I."/>
        </authorList>
    </citation>
    <scope>NUCLEOTIDE SEQUENCE</scope>
    <source>
        <strain evidence="1">CBS 260.36</strain>
    </source>
</reference>
<dbReference type="EMBL" id="ML996090">
    <property type="protein sequence ID" value="KAF2150051.1"/>
    <property type="molecule type" value="Genomic_DNA"/>
</dbReference>
<evidence type="ECO:0000313" key="1">
    <source>
        <dbReference type="EMBL" id="KAF2150051.1"/>
    </source>
</evidence>
<keyword evidence="2" id="KW-1185">Reference proteome</keyword>
<proteinExistence type="predicted"/>
<name>A0A9P4IWW6_9PEZI</name>
<dbReference type="Proteomes" id="UP000799439">
    <property type="component" value="Unassembled WGS sequence"/>
</dbReference>
<sequence length="364" mass="40720">MRSRLLSRLSNSRLETIYEPDEIPAPDSVEKRKKFTYTDLDNREQSPRTVTIAVGGDLFLVSSGENRARFLVSSVVVFDALESLVLRNPLEYRWTSLAEPGAISVETSSSALEILLRAIHGPSLLLLNRPSWRTLEELHKLCVEYSCTRLVEVWVDRVVGDLASDILRKPEGTSGSTLASMAAVALSWSQKVTFHPATKALVYKGEGQLVGLTSGFRTEDECHLHPAVLAHIEKHRAQARHAIWDAAESFVATRWECGCYLAVRATDLIQVLRRVNNESIEKGSKQLITYFNKLNRSSIKYCGVHTKDHNAMDSRMSDRRSKTIHAIEQASKKSNGLCLECMQAIVRDPGCKLPCPHGHDEGWP</sequence>